<dbReference type="EMBL" id="GBRH01257980">
    <property type="protein sequence ID" value="JAD39915.1"/>
    <property type="molecule type" value="Transcribed_RNA"/>
</dbReference>
<accession>A0A0A8ZT16</accession>
<organism evidence="1">
    <name type="scientific">Arundo donax</name>
    <name type="common">Giant reed</name>
    <name type="synonym">Donax arundinaceus</name>
    <dbReference type="NCBI Taxonomy" id="35708"/>
    <lineage>
        <taxon>Eukaryota</taxon>
        <taxon>Viridiplantae</taxon>
        <taxon>Streptophyta</taxon>
        <taxon>Embryophyta</taxon>
        <taxon>Tracheophyta</taxon>
        <taxon>Spermatophyta</taxon>
        <taxon>Magnoliopsida</taxon>
        <taxon>Liliopsida</taxon>
        <taxon>Poales</taxon>
        <taxon>Poaceae</taxon>
        <taxon>PACMAD clade</taxon>
        <taxon>Arundinoideae</taxon>
        <taxon>Arundineae</taxon>
        <taxon>Arundo</taxon>
    </lineage>
</organism>
<proteinExistence type="predicted"/>
<name>A0A0A8ZT16_ARUDO</name>
<protein>
    <submittedName>
        <fullName evidence="1">Uncharacterized protein</fullName>
    </submittedName>
</protein>
<reference evidence="1" key="1">
    <citation type="submission" date="2014-09" db="EMBL/GenBank/DDBJ databases">
        <authorList>
            <person name="Magalhaes I.L.F."/>
            <person name="Oliveira U."/>
            <person name="Santos F.R."/>
            <person name="Vidigal T.H.D.A."/>
            <person name="Brescovit A.D."/>
            <person name="Santos A.J."/>
        </authorList>
    </citation>
    <scope>NUCLEOTIDE SEQUENCE</scope>
    <source>
        <tissue evidence="1">Shoot tissue taken approximately 20 cm above the soil surface</tissue>
    </source>
</reference>
<sequence>MQRQSLNISSFKR</sequence>
<evidence type="ECO:0000313" key="1">
    <source>
        <dbReference type="EMBL" id="JAD39915.1"/>
    </source>
</evidence>
<reference evidence="1" key="2">
    <citation type="journal article" date="2015" name="Data Brief">
        <title>Shoot transcriptome of the giant reed, Arundo donax.</title>
        <authorList>
            <person name="Barrero R.A."/>
            <person name="Guerrero F.D."/>
            <person name="Moolhuijzen P."/>
            <person name="Goolsby J.A."/>
            <person name="Tidwell J."/>
            <person name="Bellgard S.E."/>
            <person name="Bellgard M.I."/>
        </authorList>
    </citation>
    <scope>NUCLEOTIDE SEQUENCE</scope>
    <source>
        <tissue evidence="1">Shoot tissue taken approximately 20 cm above the soil surface</tissue>
    </source>
</reference>